<dbReference type="InterPro" id="IPR005052">
    <property type="entry name" value="Lectin_leg"/>
</dbReference>
<evidence type="ECO:0000256" key="1">
    <source>
        <dbReference type="ARBA" id="ARBA00004479"/>
    </source>
</evidence>
<feature type="domain" description="L-type lectin-like" evidence="7">
    <location>
        <begin position="173"/>
        <end position="318"/>
    </location>
</feature>
<dbReference type="GO" id="GO:0030134">
    <property type="term" value="C:COPII-coated ER to Golgi transport vesicle"/>
    <property type="evidence" value="ECO:0007669"/>
    <property type="project" value="TreeGrafter"/>
</dbReference>
<organism evidence="8 9">
    <name type="scientific">Lachancea fermentati</name>
    <name type="common">Zygosaccharomyces fermentati</name>
    <dbReference type="NCBI Taxonomy" id="4955"/>
    <lineage>
        <taxon>Eukaryota</taxon>
        <taxon>Fungi</taxon>
        <taxon>Dikarya</taxon>
        <taxon>Ascomycota</taxon>
        <taxon>Saccharomycotina</taxon>
        <taxon>Saccharomycetes</taxon>
        <taxon>Saccharomycetales</taxon>
        <taxon>Saccharomycetaceae</taxon>
        <taxon>Lachancea</taxon>
    </lineage>
</organism>
<feature type="transmembrane region" description="Helical" evidence="6">
    <location>
        <begin position="379"/>
        <end position="402"/>
    </location>
</feature>
<dbReference type="EMBL" id="LT598486">
    <property type="protein sequence ID" value="SCW03240.1"/>
    <property type="molecule type" value="Genomic_DNA"/>
</dbReference>
<dbReference type="Pfam" id="PF03388">
    <property type="entry name" value="Lectin_leg-like"/>
    <property type="match status" value="1"/>
</dbReference>
<dbReference type="OrthoDB" id="270293at2759"/>
<dbReference type="STRING" id="4955.A0A1G4MHM8"/>
<dbReference type="Proteomes" id="UP000190831">
    <property type="component" value="Chromosome G"/>
</dbReference>
<dbReference type="Gene3D" id="2.60.120.200">
    <property type="match status" value="1"/>
</dbReference>
<dbReference type="GO" id="GO:0005793">
    <property type="term" value="C:endoplasmic reticulum-Golgi intermediate compartment"/>
    <property type="evidence" value="ECO:0007669"/>
    <property type="project" value="TreeGrafter"/>
</dbReference>
<reference evidence="8 9" key="1">
    <citation type="submission" date="2016-03" db="EMBL/GenBank/DDBJ databases">
        <authorList>
            <person name="Devillers H."/>
        </authorList>
    </citation>
    <scope>NUCLEOTIDE SEQUENCE [LARGE SCALE GENOMIC DNA]</scope>
    <source>
        <strain evidence="8">CBS 6772</strain>
    </source>
</reference>
<dbReference type="CDD" id="cd07308">
    <property type="entry name" value="lectin_leg-like"/>
    <property type="match status" value="1"/>
</dbReference>
<name>A0A1G4MHM8_LACFM</name>
<dbReference type="GO" id="GO:0000139">
    <property type="term" value="C:Golgi membrane"/>
    <property type="evidence" value="ECO:0007669"/>
    <property type="project" value="TreeGrafter"/>
</dbReference>
<dbReference type="GO" id="GO:0006888">
    <property type="term" value="P:endoplasmic reticulum to Golgi vesicle-mediated transport"/>
    <property type="evidence" value="ECO:0007669"/>
    <property type="project" value="TreeGrafter"/>
</dbReference>
<evidence type="ECO:0000256" key="4">
    <source>
        <dbReference type="ARBA" id="ARBA00022989"/>
    </source>
</evidence>
<evidence type="ECO:0000256" key="3">
    <source>
        <dbReference type="ARBA" id="ARBA00022729"/>
    </source>
</evidence>
<keyword evidence="2 6" id="KW-0812">Transmembrane</keyword>
<keyword evidence="5 6" id="KW-0472">Membrane</keyword>
<dbReference type="InterPro" id="IPR051136">
    <property type="entry name" value="Intracellular_Lectin-GPT"/>
</dbReference>
<gene>
    <name evidence="8" type="ORF">LAFE_0G06084G</name>
</gene>
<dbReference type="PANTHER" id="PTHR12223:SF45">
    <property type="entry name" value="RE50040P"/>
    <property type="match status" value="1"/>
</dbReference>
<keyword evidence="4 6" id="KW-1133">Transmembrane helix</keyword>
<keyword evidence="3" id="KW-0732">Signal</keyword>
<protein>
    <submittedName>
        <fullName evidence="8">LAFE_0G06084g1_1</fullName>
    </submittedName>
</protein>
<dbReference type="OMA" id="MGFPKNL"/>
<dbReference type="PANTHER" id="PTHR12223">
    <property type="entry name" value="VESICULAR MANNOSE-BINDING LECTIN"/>
    <property type="match status" value="1"/>
</dbReference>
<evidence type="ECO:0000256" key="6">
    <source>
        <dbReference type="SAM" id="Phobius"/>
    </source>
</evidence>
<sequence length="420" mass="48390">MKAWEKQVHGAIILLVFLIFQLAGRYLKQHEGDLDSNGLLPRRVPRVQRYHNSDASLCAPFLDKINEYWITKGEPQIRNYEDIRLTSRGRVGQYGVVMSNGVGDNTVDDFEIEVTFKIYNDRSKPKNTQQLIGDGMAIVISPEKDFMSHNMLSSYARKQYEHNSGGILGNDRTMMGFPKNLPGLAIVVDTYRNSKKTKLQPPFLSLMLNIDPEQHHYSPETDGEESTGYSLKPLTKLKKSLVTGAVTKLRIIYLESIGFLKIDMDYSSNGNWIEIYQKDSGLFLPKNMKTGQRFIGVGASTGELTETVEIKRVDTYEFHWEGHDEDNYDYVEEMKFFLAHEYGEYVNLGHDDFANWKMARAEGLEFDSLASQQDQKSGYFFFLFKWCIILFSIYMLSVYVRVSLRRLKMVKQKHKHGLLG</sequence>
<evidence type="ECO:0000259" key="7">
    <source>
        <dbReference type="Pfam" id="PF03388"/>
    </source>
</evidence>
<dbReference type="GO" id="GO:0005789">
    <property type="term" value="C:endoplasmic reticulum membrane"/>
    <property type="evidence" value="ECO:0007669"/>
    <property type="project" value="TreeGrafter"/>
</dbReference>
<comment type="subcellular location">
    <subcellularLocation>
        <location evidence="1">Membrane</location>
        <topology evidence="1">Single-pass type I membrane protein</topology>
    </subcellularLocation>
</comment>
<evidence type="ECO:0000256" key="5">
    <source>
        <dbReference type="ARBA" id="ARBA00023136"/>
    </source>
</evidence>
<accession>A0A1G4MHM8</accession>
<evidence type="ECO:0000313" key="9">
    <source>
        <dbReference type="Proteomes" id="UP000190831"/>
    </source>
</evidence>
<dbReference type="SUPFAM" id="SSF49899">
    <property type="entry name" value="Concanavalin A-like lectins/glucanases"/>
    <property type="match status" value="1"/>
</dbReference>
<dbReference type="GO" id="GO:0005537">
    <property type="term" value="F:D-mannose binding"/>
    <property type="evidence" value="ECO:0007669"/>
    <property type="project" value="TreeGrafter"/>
</dbReference>
<evidence type="ECO:0000256" key="2">
    <source>
        <dbReference type="ARBA" id="ARBA00022692"/>
    </source>
</evidence>
<proteinExistence type="predicted"/>
<dbReference type="InterPro" id="IPR013320">
    <property type="entry name" value="ConA-like_dom_sf"/>
</dbReference>
<dbReference type="AlphaFoldDB" id="A0A1G4MHM8"/>
<evidence type="ECO:0000313" key="8">
    <source>
        <dbReference type="EMBL" id="SCW03240.1"/>
    </source>
</evidence>
<keyword evidence="9" id="KW-1185">Reference proteome</keyword>